<feature type="signal peptide" evidence="1">
    <location>
        <begin position="1"/>
        <end position="22"/>
    </location>
</feature>
<evidence type="ECO:0000313" key="3">
    <source>
        <dbReference type="Proteomes" id="UP000414233"/>
    </source>
</evidence>
<evidence type="ECO:0000313" key="2">
    <source>
        <dbReference type="EMBL" id="VVE01522.1"/>
    </source>
</evidence>
<name>A0A5E4UNJ0_9BURK</name>
<proteinExistence type="predicted"/>
<dbReference type="RefSeq" id="WP_150696987.1">
    <property type="nucleotide sequence ID" value="NZ_CABPRZ010000007.1"/>
</dbReference>
<gene>
    <name evidence="2" type="ORF">PTE30175_02087</name>
</gene>
<dbReference type="Proteomes" id="UP000414233">
    <property type="component" value="Unassembled WGS sequence"/>
</dbReference>
<dbReference type="AlphaFoldDB" id="A0A5E4UNJ0"/>
<keyword evidence="3" id="KW-1185">Reference proteome</keyword>
<feature type="chain" id="PRO_5022877804" evidence="1">
    <location>
        <begin position="23"/>
        <end position="170"/>
    </location>
</feature>
<organism evidence="2 3">
    <name type="scientific">Pandoraea terrae</name>
    <dbReference type="NCBI Taxonomy" id="1537710"/>
    <lineage>
        <taxon>Bacteria</taxon>
        <taxon>Pseudomonadati</taxon>
        <taxon>Pseudomonadota</taxon>
        <taxon>Betaproteobacteria</taxon>
        <taxon>Burkholderiales</taxon>
        <taxon>Burkholderiaceae</taxon>
        <taxon>Pandoraea</taxon>
    </lineage>
</organism>
<protein>
    <submittedName>
        <fullName evidence="2">Uncharacterized protein</fullName>
    </submittedName>
</protein>
<accession>A0A5E4UNJ0</accession>
<dbReference type="OrthoDB" id="9133049at2"/>
<reference evidence="2 3" key="1">
    <citation type="submission" date="2019-08" db="EMBL/GenBank/DDBJ databases">
        <authorList>
            <person name="Peeters C."/>
        </authorList>
    </citation>
    <scope>NUCLEOTIDE SEQUENCE [LARGE SCALE GENOMIC DNA]</scope>
    <source>
        <strain evidence="2 3">LMG 30175</strain>
    </source>
</reference>
<sequence length="170" mass="18152">MVISRGVLVACSVCLLYGGVMPASVATANGAESRLDSIRLVGTGYNAGKIGKAILVAEGDKTEVHLMLSGVPSGTSLPVHLYPYIYEGTCSSHKLKARYALTDHVLADSIIRPRAIGAFRGPVQLSQRIPVAFETIRATQYAISVRTSPADGNLEIFCGDNSFNLSQRRK</sequence>
<keyword evidence="1" id="KW-0732">Signal</keyword>
<evidence type="ECO:0000256" key="1">
    <source>
        <dbReference type="SAM" id="SignalP"/>
    </source>
</evidence>
<dbReference type="EMBL" id="CABPRZ010000007">
    <property type="protein sequence ID" value="VVE01522.1"/>
    <property type="molecule type" value="Genomic_DNA"/>
</dbReference>